<evidence type="ECO:0000313" key="2">
    <source>
        <dbReference type="Proteomes" id="UP000272942"/>
    </source>
</evidence>
<sequence length="98" mass="10585">MVGVGGCCGSPSSSLGQSLPPWWWLERRRMTLPRPVTLPHPLNELARVAPGSLRRSGEKPALRVCVAPSHIAGRFPLTFEHSTEKSYGTLVAAWAGPV</sequence>
<gene>
    <name evidence="1" type="ORF">ECPE_LOCUS9278</name>
</gene>
<dbReference type="EMBL" id="UZAN01047161">
    <property type="protein sequence ID" value="VDP85101.1"/>
    <property type="molecule type" value="Genomic_DNA"/>
</dbReference>
<keyword evidence="2" id="KW-1185">Reference proteome</keyword>
<accession>A0A183AQP3</accession>
<reference evidence="3" key="1">
    <citation type="submission" date="2016-06" db="UniProtKB">
        <authorList>
            <consortium name="WormBaseParasite"/>
        </authorList>
    </citation>
    <scope>IDENTIFICATION</scope>
</reference>
<evidence type="ECO:0000313" key="3">
    <source>
        <dbReference type="WBParaSite" id="ECPE_0000930601-mRNA-1"/>
    </source>
</evidence>
<dbReference type="WBParaSite" id="ECPE_0000930601-mRNA-1">
    <property type="protein sequence ID" value="ECPE_0000930601-mRNA-1"/>
    <property type="gene ID" value="ECPE_0000930601"/>
</dbReference>
<organism evidence="3">
    <name type="scientific">Echinostoma caproni</name>
    <dbReference type="NCBI Taxonomy" id="27848"/>
    <lineage>
        <taxon>Eukaryota</taxon>
        <taxon>Metazoa</taxon>
        <taxon>Spiralia</taxon>
        <taxon>Lophotrochozoa</taxon>
        <taxon>Platyhelminthes</taxon>
        <taxon>Trematoda</taxon>
        <taxon>Digenea</taxon>
        <taxon>Plagiorchiida</taxon>
        <taxon>Echinostomata</taxon>
        <taxon>Echinostomatoidea</taxon>
        <taxon>Echinostomatidae</taxon>
        <taxon>Echinostoma</taxon>
    </lineage>
</organism>
<protein>
    <submittedName>
        <fullName evidence="1 3">Uncharacterized protein</fullName>
    </submittedName>
</protein>
<reference evidence="1 2" key="2">
    <citation type="submission" date="2018-11" db="EMBL/GenBank/DDBJ databases">
        <authorList>
            <consortium name="Pathogen Informatics"/>
        </authorList>
    </citation>
    <scope>NUCLEOTIDE SEQUENCE [LARGE SCALE GENOMIC DNA]</scope>
    <source>
        <strain evidence="1 2">Egypt</strain>
    </source>
</reference>
<proteinExistence type="predicted"/>
<dbReference type="Proteomes" id="UP000272942">
    <property type="component" value="Unassembled WGS sequence"/>
</dbReference>
<dbReference type="AlphaFoldDB" id="A0A183AQP3"/>
<evidence type="ECO:0000313" key="1">
    <source>
        <dbReference type="EMBL" id="VDP85101.1"/>
    </source>
</evidence>
<name>A0A183AQP3_9TREM</name>